<sequence>MDPALKGYFSSVNLDEGRRLSLGYQSGASASSRAVNADFEKEERSENNLKKSQLMRILLVFLWFTGFYHKKEVKPTVELNGGALYARRATQRLEHKVSKIRKIVSTHNSRRRCSTLKAVKCKDSLRESVFDPSKALVADFVSDHPVHWN</sequence>
<dbReference type="AlphaFoldDB" id="A0A1R3KVR4"/>
<evidence type="ECO:0000313" key="1">
    <source>
        <dbReference type="EMBL" id="OMP11165.1"/>
    </source>
</evidence>
<reference evidence="2" key="1">
    <citation type="submission" date="2013-09" db="EMBL/GenBank/DDBJ databases">
        <title>Corchorus olitorius genome sequencing.</title>
        <authorList>
            <person name="Alam M."/>
            <person name="Haque M.S."/>
            <person name="Islam M.S."/>
            <person name="Emdad E.M."/>
            <person name="Islam M.M."/>
            <person name="Ahmed B."/>
            <person name="Halim A."/>
            <person name="Hossen Q.M.M."/>
            <person name="Hossain M.Z."/>
            <person name="Ahmed R."/>
            <person name="Khan M.M."/>
            <person name="Islam R."/>
            <person name="Rashid M.M."/>
            <person name="Khan S.A."/>
            <person name="Rahman M.S."/>
            <person name="Alam M."/>
            <person name="Yahiya A.S."/>
            <person name="Khan M.S."/>
            <person name="Azam M.S."/>
            <person name="Haque T."/>
            <person name="Lashkar M.Z.H."/>
            <person name="Akhand A.I."/>
            <person name="Morshed G."/>
            <person name="Roy S."/>
            <person name="Uddin K.S."/>
            <person name="Rabeya T."/>
            <person name="Hossain A.S."/>
            <person name="Chowdhury A."/>
            <person name="Snigdha A.R."/>
            <person name="Mortoza M.S."/>
            <person name="Matin S.A."/>
            <person name="Hoque S.M.E."/>
            <person name="Islam M.K."/>
            <person name="Roy D.K."/>
            <person name="Haider R."/>
            <person name="Moosa M.M."/>
            <person name="Elias S.M."/>
            <person name="Hasan A.M."/>
            <person name="Jahan S."/>
            <person name="Shafiuddin M."/>
            <person name="Mahmood N."/>
            <person name="Shommy N.S."/>
        </authorList>
    </citation>
    <scope>NUCLEOTIDE SEQUENCE [LARGE SCALE GENOMIC DNA]</scope>
    <source>
        <strain evidence="2">cv. O-4</strain>
    </source>
</reference>
<proteinExistence type="predicted"/>
<evidence type="ECO:0000313" key="2">
    <source>
        <dbReference type="Proteomes" id="UP000187203"/>
    </source>
</evidence>
<gene>
    <name evidence="1" type="ORF">COLO4_03986</name>
</gene>
<dbReference type="Proteomes" id="UP000187203">
    <property type="component" value="Unassembled WGS sequence"/>
</dbReference>
<dbReference type="EMBL" id="AWUE01010899">
    <property type="protein sequence ID" value="OMP11165.1"/>
    <property type="molecule type" value="Genomic_DNA"/>
</dbReference>
<name>A0A1R3KVR4_9ROSI</name>
<comment type="caution">
    <text evidence="1">The sequence shown here is derived from an EMBL/GenBank/DDBJ whole genome shotgun (WGS) entry which is preliminary data.</text>
</comment>
<accession>A0A1R3KVR4</accession>
<keyword evidence="2" id="KW-1185">Reference proteome</keyword>
<organism evidence="1 2">
    <name type="scientific">Corchorus olitorius</name>
    <dbReference type="NCBI Taxonomy" id="93759"/>
    <lineage>
        <taxon>Eukaryota</taxon>
        <taxon>Viridiplantae</taxon>
        <taxon>Streptophyta</taxon>
        <taxon>Embryophyta</taxon>
        <taxon>Tracheophyta</taxon>
        <taxon>Spermatophyta</taxon>
        <taxon>Magnoliopsida</taxon>
        <taxon>eudicotyledons</taxon>
        <taxon>Gunneridae</taxon>
        <taxon>Pentapetalae</taxon>
        <taxon>rosids</taxon>
        <taxon>malvids</taxon>
        <taxon>Malvales</taxon>
        <taxon>Malvaceae</taxon>
        <taxon>Grewioideae</taxon>
        <taxon>Apeibeae</taxon>
        <taxon>Corchorus</taxon>
    </lineage>
</organism>
<protein>
    <submittedName>
        <fullName evidence="1">Pin-formed 4</fullName>
    </submittedName>
</protein>
<dbReference type="OrthoDB" id="1999577at2759"/>